<feature type="domain" description="Nitrile hydratase beta subunit" evidence="1">
    <location>
        <begin position="3"/>
        <end position="93"/>
    </location>
</feature>
<dbReference type="Proteomes" id="UP000753908">
    <property type="component" value="Unassembled WGS sequence"/>
</dbReference>
<name>A0A951UAZ8_9CYAN</name>
<evidence type="ECO:0000259" key="1">
    <source>
        <dbReference type="Pfam" id="PF02211"/>
    </source>
</evidence>
<dbReference type="InterPro" id="IPR024690">
    <property type="entry name" value="CN_hydtase_beta_dom_C"/>
</dbReference>
<evidence type="ECO:0000313" key="2">
    <source>
        <dbReference type="EMBL" id="MBW4547048.1"/>
    </source>
</evidence>
<dbReference type="Pfam" id="PF02211">
    <property type="entry name" value="NHase_beta_C"/>
    <property type="match status" value="1"/>
</dbReference>
<dbReference type="EMBL" id="JAHHIF010000034">
    <property type="protein sequence ID" value="MBW4547048.1"/>
    <property type="molecule type" value="Genomic_DNA"/>
</dbReference>
<comment type="caution">
    <text evidence="2">The sequence shown here is derived from an EMBL/GenBank/DDBJ whole genome shotgun (WGS) entry which is preliminary data.</text>
</comment>
<dbReference type="Gene3D" id="2.30.30.50">
    <property type="match status" value="1"/>
</dbReference>
<proteinExistence type="predicted"/>
<reference evidence="2" key="1">
    <citation type="submission" date="2021-05" db="EMBL/GenBank/DDBJ databases">
        <authorList>
            <person name="Pietrasiak N."/>
            <person name="Ward R."/>
            <person name="Stajich J.E."/>
            <person name="Kurbessoian T."/>
        </authorList>
    </citation>
    <scope>NUCLEOTIDE SEQUENCE</scope>
    <source>
        <strain evidence="2">CPER-KK1</strain>
    </source>
</reference>
<reference evidence="2" key="2">
    <citation type="journal article" date="2022" name="Microbiol. Resour. Announc.">
        <title>Metagenome Sequencing to Explore Phylogenomics of Terrestrial Cyanobacteria.</title>
        <authorList>
            <person name="Ward R.D."/>
            <person name="Stajich J.E."/>
            <person name="Johansen J.R."/>
            <person name="Huntemann M."/>
            <person name="Clum A."/>
            <person name="Foster B."/>
            <person name="Foster B."/>
            <person name="Roux S."/>
            <person name="Palaniappan K."/>
            <person name="Varghese N."/>
            <person name="Mukherjee S."/>
            <person name="Reddy T.B.K."/>
            <person name="Daum C."/>
            <person name="Copeland A."/>
            <person name="Chen I.A."/>
            <person name="Ivanova N.N."/>
            <person name="Kyrpides N.C."/>
            <person name="Shapiro N."/>
            <person name="Eloe-Fadrosh E.A."/>
            <person name="Pietrasiak N."/>
        </authorList>
    </citation>
    <scope>NUCLEOTIDE SEQUENCE</scope>
    <source>
        <strain evidence="2">CPER-KK1</strain>
    </source>
</reference>
<evidence type="ECO:0000313" key="3">
    <source>
        <dbReference type="Proteomes" id="UP000753908"/>
    </source>
</evidence>
<gene>
    <name evidence="2" type="ORF">KME25_21790</name>
</gene>
<dbReference type="InterPro" id="IPR008990">
    <property type="entry name" value="Elect_transpt_acc-like_dom_sf"/>
</dbReference>
<protein>
    <submittedName>
        <fullName evidence="2">Nitrile hydratase subunit beta</fullName>
    </submittedName>
</protein>
<dbReference type="AlphaFoldDB" id="A0A951UAZ8"/>
<sequence>MSTRFTVGDRVSVRVAYPPGHVRTPFYIRGKIGVVERICGEFANPEELAYGRDGLPKQPLYWVRFQQSDVWTEYTGSKNDTLVIEISEHWLEPA</sequence>
<accession>A0A951UAZ8</accession>
<organism evidence="2 3">
    <name type="scientific">Symplocastrum torsivum CPER-KK1</name>
    <dbReference type="NCBI Taxonomy" id="450513"/>
    <lineage>
        <taxon>Bacteria</taxon>
        <taxon>Bacillati</taxon>
        <taxon>Cyanobacteriota</taxon>
        <taxon>Cyanophyceae</taxon>
        <taxon>Oscillatoriophycideae</taxon>
        <taxon>Oscillatoriales</taxon>
        <taxon>Microcoleaceae</taxon>
        <taxon>Symplocastrum</taxon>
    </lineage>
</organism>
<dbReference type="SUPFAM" id="SSF50090">
    <property type="entry name" value="Electron transport accessory proteins"/>
    <property type="match status" value="1"/>
</dbReference>